<accession>A0AAV2INW9</accession>
<comment type="caution">
    <text evidence="4">The sequence shown here is derived from an EMBL/GenBank/DDBJ whole genome shotgun (WGS) entry which is preliminary data.</text>
</comment>
<dbReference type="EMBL" id="CAXITT010001008">
    <property type="protein sequence ID" value="CAL1547560.1"/>
    <property type="molecule type" value="Genomic_DNA"/>
</dbReference>
<evidence type="ECO:0000259" key="3">
    <source>
        <dbReference type="Pfam" id="PF10260"/>
    </source>
</evidence>
<dbReference type="Proteomes" id="UP001497497">
    <property type="component" value="Unassembled WGS sequence"/>
</dbReference>
<keyword evidence="2" id="KW-0472">Membrane</keyword>
<protein>
    <recommendedName>
        <fullName evidence="3">SAYSvFN domain-containing protein</fullName>
    </recommendedName>
</protein>
<evidence type="ECO:0000256" key="1">
    <source>
        <dbReference type="SAM" id="MobiDB-lite"/>
    </source>
</evidence>
<dbReference type="PANTHER" id="PTHR13527">
    <property type="entry name" value="SAYSVFN DOMAIN-CONTAINING PROTEIN 1"/>
    <property type="match status" value="1"/>
</dbReference>
<dbReference type="InterPro" id="IPR019387">
    <property type="entry name" value="SAYSvFN_dom"/>
</dbReference>
<gene>
    <name evidence="4" type="ORF">GSLYS_00020877001</name>
</gene>
<name>A0AAV2INW9_LYMST</name>
<dbReference type="InterPro" id="IPR039159">
    <property type="entry name" value="SAYSD1"/>
</dbReference>
<organism evidence="4 5">
    <name type="scientific">Lymnaea stagnalis</name>
    <name type="common">Great pond snail</name>
    <name type="synonym">Helix stagnalis</name>
    <dbReference type="NCBI Taxonomy" id="6523"/>
    <lineage>
        <taxon>Eukaryota</taxon>
        <taxon>Metazoa</taxon>
        <taxon>Spiralia</taxon>
        <taxon>Lophotrochozoa</taxon>
        <taxon>Mollusca</taxon>
        <taxon>Gastropoda</taxon>
        <taxon>Heterobranchia</taxon>
        <taxon>Euthyneura</taxon>
        <taxon>Panpulmonata</taxon>
        <taxon>Hygrophila</taxon>
        <taxon>Lymnaeoidea</taxon>
        <taxon>Lymnaeidae</taxon>
        <taxon>Lymnaea</taxon>
    </lineage>
</organism>
<evidence type="ECO:0000313" key="4">
    <source>
        <dbReference type="EMBL" id="CAL1547560.1"/>
    </source>
</evidence>
<dbReference type="PANTHER" id="PTHR13527:SF0">
    <property type="entry name" value="SAYSVFN DOMAIN-CONTAINING PROTEIN 1"/>
    <property type="match status" value="1"/>
</dbReference>
<proteinExistence type="predicted"/>
<feature type="domain" description="SAYSvFN" evidence="3">
    <location>
        <begin position="104"/>
        <end position="172"/>
    </location>
</feature>
<evidence type="ECO:0000313" key="5">
    <source>
        <dbReference type="Proteomes" id="UP001497497"/>
    </source>
</evidence>
<sequence>MESKLAAYRARKAKEELAQKSLYNQLKRRITKLMTVSTEKLERKEDVKETPENNEHLKRDLTSNTEIHSDNEKFSEYERSLNGDSCDQAAKKSGALEWTLLALKIFLWVCLWGLFIELQFGAVFFTLSLLIFTYFNTRTGPKDNKPSAYSVFNKDCERIHGTLTAEQLQKQMFSVPGLPS</sequence>
<feature type="region of interest" description="Disordered" evidence="1">
    <location>
        <begin position="40"/>
        <end position="62"/>
    </location>
</feature>
<reference evidence="4 5" key="1">
    <citation type="submission" date="2024-04" db="EMBL/GenBank/DDBJ databases">
        <authorList>
            <consortium name="Genoscope - CEA"/>
            <person name="William W."/>
        </authorList>
    </citation>
    <scope>NUCLEOTIDE SEQUENCE [LARGE SCALE GENOMIC DNA]</scope>
</reference>
<keyword evidence="2" id="KW-0812">Transmembrane</keyword>
<keyword evidence="2" id="KW-1133">Transmembrane helix</keyword>
<evidence type="ECO:0000256" key="2">
    <source>
        <dbReference type="SAM" id="Phobius"/>
    </source>
</evidence>
<dbReference type="Pfam" id="PF10260">
    <property type="entry name" value="SAYSvFN"/>
    <property type="match status" value="1"/>
</dbReference>
<dbReference type="AlphaFoldDB" id="A0AAV2INW9"/>
<feature type="transmembrane region" description="Helical" evidence="2">
    <location>
        <begin position="105"/>
        <end position="135"/>
    </location>
</feature>
<keyword evidence="5" id="KW-1185">Reference proteome</keyword>